<organism evidence="1 2">
    <name type="scientific">candidate division WS6 bacterium GW2011_GWA2_37_6</name>
    <dbReference type="NCBI Taxonomy" id="1619087"/>
    <lineage>
        <taxon>Bacteria</taxon>
        <taxon>Candidatus Dojkabacteria</taxon>
    </lineage>
</organism>
<dbReference type="EMBL" id="LBTH01000047">
    <property type="protein sequence ID" value="KKQ34786.1"/>
    <property type="molecule type" value="Genomic_DNA"/>
</dbReference>
<dbReference type="PANTHER" id="PTHR47547:SF1">
    <property type="entry name" value="ASPARTATE-PROTON SYMPORTER"/>
    <property type="match status" value="1"/>
</dbReference>
<reference evidence="1" key="1">
    <citation type="journal article" date="2015" name="Nature">
        <title>rRNA introns, odd ribosomes, and small enigmatic genomes across a large radiation of phyla.</title>
        <authorList>
            <person name="Brown C.T."/>
            <person name="Hug L.A."/>
            <person name="Thomas B.C."/>
            <person name="Sharon I."/>
            <person name="Castelle C.J."/>
            <person name="Singh A."/>
            <person name="Wilkins M.J."/>
            <person name="Williams K.H."/>
            <person name="Banfield J.F."/>
        </authorList>
    </citation>
    <scope>NUCLEOTIDE SEQUENCE [LARGE SCALE GENOMIC DNA]</scope>
</reference>
<dbReference type="InterPro" id="IPR052962">
    <property type="entry name" value="AA_Transporter_AGT"/>
</dbReference>
<dbReference type="PANTHER" id="PTHR47547">
    <property type="match status" value="1"/>
</dbReference>
<dbReference type="AlphaFoldDB" id="A0A0G0K2B8"/>
<gene>
    <name evidence="1" type="ORF">US52_C0047G0001</name>
</gene>
<proteinExistence type="predicted"/>
<evidence type="ECO:0000313" key="1">
    <source>
        <dbReference type="EMBL" id="KKQ34786.1"/>
    </source>
</evidence>
<evidence type="ECO:0000313" key="2">
    <source>
        <dbReference type="Proteomes" id="UP000034852"/>
    </source>
</evidence>
<comment type="caution">
    <text evidence="1">The sequence shown here is derived from an EMBL/GenBank/DDBJ whole genome shotgun (WGS) entry which is preliminary data.</text>
</comment>
<feature type="non-terminal residue" evidence="1">
    <location>
        <position position="41"/>
    </location>
</feature>
<accession>A0A0G0K2B8</accession>
<protein>
    <submittedName>
        <fullName evidence="1">Amino acid permease family protein</fullName>
    </submittedName>
</protein>
<dbReference type="Proteomes" id="UP000034852">
    <property type="component" value="Unassembled WGS sequence"/>
</dbReference>
<sequence length="41" mass="4301">MHRTISPLGLLFISVSAILGSGWLFGAFYASKYAGPASILS</sequence>
<name>A0A0G0K2B8_9BACT</name>